<evidence type="ECO:0000313" key="2">
    <source>
        <dbReference type="Proteomes" id="UP000664203"/>
    </source>
</evidence>
<dbReference type="EMBL" id="CAJPDR010000348">
    <property type="protein sequence ID" value="CAF9933161.1"/>
    <property type="molecule type" value="Genomic_DNA"/>
</dbReference>
<comment type="caution">
    <text evidence="1">The sequence shown here is derived from an EMBL/GenBank/DDBJ whole genome shotgun (WGS) entry which is preliminary data.</text>
</comment>
<organism evidence="1 2">
    <name type="scientific">Alectoria fallacina</name>
    <dbReference type="NCBI Taxonomy" id="1903189"/>
    <lineage>
        <taxon>Eukaryota</taxon>
        <taxon>Fungi</taxon>
        <taxon>Dikarya</taxon>
        <taxon>Ascomycota</taxon>
        <taxon>Pezizomycotina</taxon>
        <taxon>Lecanoromycetes</taxon>
        <taxon>OSLEUM clade</taxon>
        <taxon>Lecanoromycetidae</taxon>
        <taxon>Lecanorales</taxon>
        <taxon>Lecanorineae</taxon>
        <taxon>Parmeliaceae</taxon>
        <taxon>Alectoria</taxon>
    </lineage>
</organism>
<evidence type="ECO:0000313" key="1">
    <source>
        <dbReference type="EMBL" id="CAF9933161.1"/>
    </source>
</evidence>
<protein>
    <submittedName>
        <fullName evidence="1">Uncharacterized protein</fullName>
    </submittedName>
</protein>
<dbReference type="AlphaFoldDB" id="A0A8H3FVT0"/>
<reference evidence="1" key="1">
    <citation type="submission" date="2021-03" db="EMBL/GenBank/DDBJ databases">
        <authorList>
            <person name="Tagirdzhanova G."/>
        </authorList>
    </citation>
    <scope>NUCLEOTIDE SEQUENCE</scope>
</reference>
<gene>
    <name evidence="1" type="ORF">ALECFALPRED_005494</name>
</gene>
<proteinExistence type="predicted"/>
<name>A0A8H3FVT0_9LECA</name>
<dbReference type="Proteomes" id="UP000664203">
    <property type="component" value="Unassembled WGS sequence"/>
</dbReference>
<sequence>MHKLKLIDEWVALTAKSLLFDVDAEEAAVDVLNALCLTVHTHPTGVSDGIQQMVPNVPAKHSTPTCPSASAQPNAIITLPTLAHSHLPRLQRPHGRLLRLVIRPAHVLFYLPASSDLPTFRKNPPPAVKTNSQLRHLPLDQRPTAQVVLKLSLEITPRLSTGLAVTARGDDLKQLDGQGGKRRWTAAENKLAKVAKRYPGGKNGKPAAMFVESGVTEDEDEVVFIKEVIQNEEATRNEIK</sequence>
<accession>A0A8H3FVT0</accession>
<keyword evidence="2" id="KW-1185">Reference proteome</keyword>